<sequence>MLEKFKQFEISIPNSINGGTATDDLAKWRKN</sequence>
<keyword evidence="2" id="KW-1185">Reference proteome</keyword>
<dbReference type="AlphaFoldDB" id="A0A7L4ZRX9"/>
<dbReference type="Proteomes" id="UP000464657">
    <property type="component" value="Chromosome"/>
</dbReference>
<organism evidence="1 2">
    <name type="scientific">Kordia antarctica</name>
    <dbReference type="NCBI Taxonomy" id="1218801"/>
    <lineage>
        <taxon>Bacteria</taxon>
        <taxon>Pseudomonadati</taxon>
        <taxon>Bacteroidota</taxon>
        <taxon>Flavobacteriia</taxon>
        <taxon>Flavobacteriales</taxon>
        <taxon>Flavobacteriaceae</taxon>
        <taxon>Kordia</taxon>
    </lineage>
</organism>
<dbReference type="KEGG" id="kan:IMCC3317_46050"/>
<gene>
    <name evidence="1" type="ORF">IMCC3317_46050</name>
</gene>
<evidence type="ECO:0000313" key="2">
    <source>
        <dbReference type="Proteomes" id="UP000464657"/>
    </source>
</evidence>
<accession>A0A7L4ZRX9</accession>
<name>A0A7L4ZRX9_9FLAO</name>
<protein>
    <submittedName>
        <fullName evidence="1">Uncharacterized protein</fullName>
    </submittedName>
</protein>
<evidence type="ECO:0000313" key="1">
    <source>
        <dbReference type="EMBL" id="QHI39200.1"/>
    </source>
</evidence>
<reference evidence="1 2" key="1">
    <citation type="journal article" date="2013" name="Int. J. Syst. Evol. Microbiol.">
        <title>Kordia antarctica sp. nov., isolated from Antarctic seawater.</title>
        <authorList>
            <person name="Baek K."/>
            <person name="Choi A."/>
            <person name="Kang I."/>
            <person name="Lee K."/>
            <person name="Cho J.C."/>
        </authorList>
    </citation>
    <scope>NUCLEOTIDE SEQUENCE [LARGE SCALE GENOMIC DNA]</scope>
    <source>
        <strain evidence="1 2">IMCC3317</strain>
    </source>
</reference>
<dbReference type="EMBL" id="CP019288">
    <property type="protein sequence ID" value="QHI39200.1"/>
    <property type="molecule type" value="Genomic_DNA"/>
</dbReference>
<proteinExistence type="predicted"/>